<dbReference type="PANTHER" id="PTHR40465">
    <property type="entry name" value="CHROMOSOME 1, WHOLE GENOME SHOTGUN SEQUENCE"/>
    <property type="match status" value="1"/>
</dbReference>
<gene>
    <name evidence="4" type="ORF">R3P38DRAFT_2784094</name>
</gene>
<evidence type="ECO:0000259" key="3">
    <source>
        <dbReference type="Pfam" id="PF20152"/>
    </source>
</evidence>
<dbReference type="EMBL" id="JAWWNJ010000046">
    <property type="protein sequence ID" value="KAK7018257.1"/>
    <property type="molecule type" value="Genomic_DNA"/>
</dbReference>
<proteinExistence type="predicted"/>
<keyword evidence="2" id="KW-0472">Membrane</keyword>
<evidence type="ECO:0000313" key="5">
    <source>
        <dbReference type="Proteomes" id="UP001362999"/>
    </source>
</evidence>
<reference evidence="4 5" key="1">
    <citation type="journal article" date="2024" name="J Genomics">
        <title>Draft genome sequencing and assembly of Favolaschia claudopus CIRM-BRFM 2984 isolated from oak limbs.</title>
        <authorList>
            <person name="Navarro D."/>
            <person name="Drula E."/>
            <person name="Chaduli D."/>
            <person name="Cazenave R."/>
            <person name="Ahrendt S."/>
            <person name="Wang J."/>
            <person name="Lipzen A."/>
            <person name="Daum C."/>
            <person name="Barry K."/>
            <person name="Grigoriev I.V."/>
            <person name="Favel A."/>
            <person name="Rosso M.N."/>
            <person name="Martin F."/>
        </authorList>
    </citation>
    <scope>NUCLEOTIDE SEQUENCE [LARGE SCALE GENOMIC DNA]</scope>
    <source>
        <strain evidence="4 5">CIRM-BRFM 2984</strain>
    </source>
</reference>
<dbReference type="AlphaFoldDB" id="A0AAW0AXF1"/>
<dbReference type="Proteomes" id="UP001362999">
    <property type="component" value="Unassembled WGS sequence"/>
</dbReference>
<sequence length="335" mass="37176">MLPTGVLIDRILLFNWGVQYIGFVFDMFLWGVTSVMVLQYLRKYSTKDPVLVRATVIILFVLDTIHGIFIAMNDWVDLIQLSGNSQAQDRIVHYEGYGTGKLHGRMRSPTVLCKSNLDLFWYRAKARLYSNVEVTVVTSTAQGAASAACDITITAILCYILRNARTGVRRTDSALDKMVIYALNRGSVTSLLAFLQLILFIAVPGTLVLRFSLRDLRLQHVGAEPIPSNNIMLKISRLTARETLRAELRGRDGVISTFSMSRLEPATPRTNSNLVNDIDSVHVVSSVYFSKVLELIAMKSTSVIKWVDDLPSDGSDGADNKDKTSGVLSVPVQDV</sequence>
<dbReference type="Pfam" id="PF20152">
    <property type="entry name" value="DUF6534"/>
    <property type="match status" value="1"/>
</dbReference>
<evidence type="ECO:0000256" key="2">
    <source>
        <dbReference type="SAM" id="Phobius"/>
    </source>
</evidence>
<feature type="domain" description="DUF6534" evidence="3">
    <location>
        <begin position="146"/>
        <end position="208"/>
    </location>
</feature>
<keyword evidence="5" id="KW-1185">Reference proteome</keyword>
<feature type="transmembrane region" description="Helical" evidence="2">
    <location>
        <begin position="50"/>
        <end position="72"/>
    </location>
</feature>
<feature type="region of interest" description="Disordered" evidence="1">
    <location>
        <begin position="315"/>
        <end position="335"/>
    </location>
</feature>
<organism evidence="4 5">
    <name type="scientific">Favolaschia claudopus</name>
    <dbReference type="NCBI Taxonomy" id="2862362"/>
    <lineage>
        <taxon>Eukaryota</taxon>
        <taxon>Fungi</taxon>
        <taxon>Dikarya</taxon>
        <taxon>Basidiomycota</taxon>
        <taxon>Agaricomycotina</taxon>
        <taxon>Agaricomycetes</taxon>
        <taxon>Agaricomycetidae</taxon>
        <taxon>Agaricales</taxon>
        <taxon>Marasmiineae</taxon>
        <taxon>Mycenaceae</taxon>
        <taxon>Favolaschia</taxon>
    </lineage>
</organism>
<keyword evidence="2" id="KW-1133">Transmembrane helix</keyword>
<feature type="transmembrane region" description="Helical" evidence="2">
    <location>
        <begin position="20"/>
        <end position="38"/>
    </location>
</feature>
<name>A0AAW0AXF1_9AGAR</name>
<keyword evidence="2" id="KW-0812">Transmembrane</keyword>
<accession>A0AAW0AXF1</accession>
<dbReference type="PANTHER" id="PTHR40465:SF1">
    <property type="entry name" value="DUF6534 DOMAIN-CONTAINING PROTEIN"/>
    <property type="match status" value="1"/>
</dbReference>
<evidence type="ECO:0000313" key="4">
    <source>
        <dbReference type="EMBL" id="KAK7018257.1"/>
    </source>
</evidence>
<evidence type="ECO:0000256" key="1">
    <source>
        <dbReference type="SAM" id="MobiDB-lite"/>
    </source>
</evidence>
<feature type="transmembrane region" description="Helical" evidence="2">
    <location>
        <begin position="188"/>
        <end position="209"/>
    </location>
</feature>
<dbReference type="InterPro" id="IPR045339">
    <property type="entry name" value="DUF6534"/>
</dbReference>
<comment type="caution">
    <text evidence="4">The sequence shown here is derived from an EMBL/GenBank/DDBJ whole genome shotgun (WGS) entry which is preliminary data.</text>
</comment>
<protein>
    <recommendedName>
        <fullName evidence="3">DUF6534 domain-containing protein</fullName>
    </recommendedName>
</protein>